<evidence type="ECO:0000313" key="1">
    <source>
        <dbReference type="EMBL" id="MFC7344541.1"/>
    </source>
</evidence>
<comment type="caution">
    <text evidence="1">The sequence shown here is derived from an EMBL/GenBank/DDBJ whole genome shotgun (WGS) entry which is preliminary data.</text>
</comment>
<organism evidence="1 2">
    <name type="scientific">Saccharopolyspora griseoalba</name>
    <dbReference type="NCBI Taxonomy" id="1431848"/>
    <lineage>
        <taxon>Bacteria</taxon>
        <taxon>Bacillati</taxon>
        <taxon>Actinomycetota</taxon>
        <taxon>Actinomycetes</taxon>
        <taxon>Pseudonocardiales</taxon>
        <taxon>Pseudonocardiaceae</taxon>
        <taxon>Saccharopolyspora</taxon>
    </lineage>
</organism>
<name>A0ABW2LV66_9PSEU</name>
<evidence type="ECO:0000313" key="2">
    <source>
        <dbReference type="Proteomes" id="UP001596504"/>
    </source>
</evidence>
<accession>A0ABW2LV66</accession>
<dbReference type="EMBL" id="JBHTCJ010000017">
    <property type="protein sequence ID" value="MFC7344541.1"/>
    <property type="molecule type" value="Genomic_DNA"/>
</dbReference>
<gene>
    <name evidence="1" type="ORF">ACFQRI_24305</name>
</gene>
<proteinExistence type="predicted"/>
<sequence length="116" mass="12682">MVTPQAAAMHPATISDMRNLWLQTARDGLIRTTAITRVFSDGDNLIVTTRETSGGGRGDTWEVDPANYIVCRVADLDQEEDRLSLPARLVEALGVSTVRSGIITVDDGRLRVIPFD</sequence>
<dbReference type="Proteomes" id="UP001596504">
    <property type="component" value="Unassembled WGS sequence"/>
</dbReference>
<keyword evidence="2" id="KW-1185">Reference proteome</keyword>
<protein>
    <submittedName>
        <fullName evidence="1">Uncharacterized protein</fullName>
    </submittedName>
</protein>
<reference evidence="2" key="1">
    <citation type="journal article" date="2019" name="Int. J. Syst. Evol. Microbiol.">
        <title>The Global Catalogue of Microorganisms (GCM) 10K type strain sequencing project: providing services to taxonomists for standard genome sequencing and annotation.</title>
        <authorList>
            <consortium name="The Broad Institute Genomics Platform"/>
            <consortium name="The Broad Institute Genome Sequencing Center for Infectious Disease"/>
            <person name="Wu L."/>
            <person name="Ma J."/>
        </authorList>
    </citation>
    <scope>NUCLEOTIDE SEQUENCE [LARGE SCALE GENOMIC DNA]</scope>
    <source>
        <strain evidence="2">WLHS5</strain>
    </source>
</reference>
<dbReference type="RefSeq" id="WP_380672424.1">
    <property type="nucleotide sequence ID" value="NZ_JBHTCJ010000017.1"/>
</dbReference>